<dbReference type="AlphaFoldDB" id="A0A2J6RH12"/>
<dbReference type="Pfam" id="PF06985">
    <property type="entry name" value="HET"/>
    <property type="match status" value="1"/>
</dbReference>
<evidence type="ECO:0000313" key="3">
    <source>
        <dbReference type="Proteomes" id="UP000235786"/>
    </source>
</evidence>
<name>A0A2J6RH12_HYAVF</name>
<keyword evidence="3" id="KW-1185">Reference proteome</keyword>
<feature type="domain" description="Heterokaryon incompatibility" evidence="1">
    <location>
        <begin position="66"/>
        <end position="206"/>
    </location>
</feature>
<evidence type="ECO:0000259" key="1">
    <source>
        <dbReference type="Pfam" id="PF06985"/>
    </source>
</evidence>
<feature type="non-terminal residue" evidence="2">
    <location>
        <position position="206"/>
    </location>
</feature>
<protein>
    <submittedName>
        <fullName evidence="2">HET-domain-containing protein</fullName>
    </submittedName>
</protein>
<dbReference type="Proteomes" id="UP000235786">
    <property type="component" value="Unassembled WGS sequence"/>
</dbReference>
<dbReference type="OrthoDB" id="2157530at2759"/>
<dbReference type="InterPro" id="IPR052895">
    <property type="entry name" value="HetReg/Transcr_Mod"/>
</dbReference>
<organism evidence="2 3">
    <name type="scientific">Hyaloscypha variabilis (strain UAMH 11265 / GT02V1 / F)</name>
    <name type="common">Meliniomyces variabilis</name>
    <dbReference type="NCBI Taxonomy" id="1149755"/>
    <lineage>
        <taxon>Eukaryota</taxon>
        <taxon>Fungi</taxon>
        <taxon>Dikarya</taxon>
        <taxon>Ascomycota</taxon>
        <taxon>Pezizomycotina</taxon>
        <taxon>Leotiomycetes</taxon>
        <taxon>Helotiales</taxon>
        <taxon>Hyaloscyphaceae</taxon>
        <taxon>Hyaloscypha</taxon>
        <taxon>Hyaloscypha variabilis</taxon>
    </lineage>
</organism>
<dbReference type="EMBL" id="KZ613949">
    <property type="protein sequence ID" value="PMD37790.1"/>
    <property type="molecule type" value="Genomic_DNA"/>
</dbReference>
<accession>A0A2J6RH12</accession>
<dbReference type="InterPro" id="IPR010730">
    <property type="entry name" value="HET"/>
</dbReference>
<reference evidence="2 3" key="1">
    <citation type="submission" date="2016-04" db="EMBL/GenBank/DDBJ databases">
        <title>A degradative enzymes factory behind the ericoid mycorrhizal symbiosis.</title>
        <authorList>
            <consortium name="DOE Joint Genome Institute"/>
            <person name="Martino E."/>
            <person name="Morin E."/>
            <person name="Grelet G."/>
            <person name="Kuo A."/>
            <person name="Kohler A."/>
            <person name="Daghino S."/>
            <person name="Barry K."/>
            <person name="Choi C."/>
            <person name="Cichocki N."/>
            <person name="Clum A."/>
            <person name="Copeland A."/>
            <person name="Hainaut M."/>
            <person name="Haridas S."/>
            <person name="Labutti K."/>
            <person name="Lindquist E."/>
            <person name="Lipzen A."/>
            <person name="Khouja H.-R."/>
            <person name="Murat C."/>
            <person name="Ohm R."/>
            <person name="Olson A."/>
            <person name="Spatafora J."/>
            <person name="Veneault-Fourrey C."/>
            <person name="Henrissat B."/>
            <person name="Grigoriev I."/>
            <person name="Martin F."/>
            <person name="Perotto S."/>
        </authorList>
    </citation>
    <scope>NUCLEOTIDE SEQUENCE [LARGE SCALE GENOMIC DNA]</scope>
    <source>
        <strain evidence="2 3">F</strain>
    </source>
</reference>
<dbReference type="PANTHER" id="PTHR24148">
    <property type="entry name" value="ANKYRIN REPEAT DOMAIN-CONTAINING PROTEIN 39 HOMOLOG-RELATED"/>
    <property type="match status" value="1"/>
</dbReference>
<gene>
    <name evidence="2" type="ORF">L207DRAFT_432178</name>
</gene>
<proteinExistence type="predicted"/>
<dbReference type="PANTHER" id="PTHR24148:SF73">
    <property type="entry name" value="HET DOMAIN PROTEIN (AFU_ORTHOLOGUE AFUA_8G01020)"/>
    <property type="match status" value="1"/>
</dbReference>
<evidence type="ECO:0000313" key="2">
    <source>
        <dbReference type="EMBL" id="PMD37790.1"/>
    </source>
</evidence>
<sequence length="206" mass="23474">MSIVHGLSNPLTKSKTAREFPYRQLNAGFLEIRVLTLLPGPKEAPVVCEVEHIRADRISKDAEEGYSALSYTWGSPDETGVLYLQGVAIQVRQNLLQAFYHLRSLKTLRRLWVDAICINQNDIRERSEQVSIMGKIYQLANEVVVWLGSEKENSKIAIDFITSHVAIQGTSLLSDLSVNHDHAIPFRAISDLTKREYWQRAWIIQE</sequence>